<accession>A0A314KV48</accession>
<dbReference type="Gramene" id="OIT33266">
    <property type="protein sequence ID" value="OIT33266"/>
    <property type="gene ID" value="A4A49_39476"/>
</dbReference>
<protein>
    <recommendedName>
        <fullName evidence="4">DUF4283 domain-containing protein</fullName>
    </recommendedName>
</protein>
<comment type="caution">
    <text evidence="2">The sequence shown here is derived from an EMBL/GenBank/DDBJ whole genome shotgun (WGS) entry which is preliminary data.</text>
</comment>
<gene>
    <name evidence="2" type="ORF">A4A49_39476</name>
</gene>
<reference evidence="2" key="1">
    <citation type="submission" date="2016-11" db="EMBL/GenBank/DDBJ databases">
        <title>The genome of Nicotiana attenuata.</title>
        <authorList>
            <person name="Xu S."/>
            <person name="Brockmoeller T."/>
            <person name="Gaquerel E."/>
            <person name="Navarro A."/>
            <person name="Kuhl H."/>
            <person name="Gase K."/>
            <person name="Ling Z."/>
            <person name="Zhou W."/>
            <person name="Kreitzer C."/>
            <person name="Stanke M."/>
            <person name="Tang H."/>
            <person name="Lyons E."/>
            <person name="Pandey P."/>
            <person name="Pandey S.P."/>
            <person name="Timmermann B."/>
            <person name="Baldwin I.T."/>
        </authorList>
    </citation>
    <scope>NUCLEOTIDE SEQUENCE [LARGE SCALE GENOMIC DNA]</scope>
    <source>
        <strain evidence="2">UT</strain>
    </source>
</reference>
<dbReference type="PANTHER" id="PTHR33233:SF14">
    <property type="entry name" value="ENDONUCLEASE_EXONUCLEASE_PHOSPHATASE"/>
    <property type="match status" value="1"/>
</dbReference>
<proteinExistence type="predicted"/>
<evidence type="ECO:0000256" key="1">
    <source>
        <dbReference type="SAM" id="MobiDB-lite"/>
    </source>
</evidence>
<evidence type="ECO:0000313" key="3">
    <source>
        <dbReference type="Proteomes" id="UP000187609"/>
    </source>
</evidence>
<feature type="region of interest" description="Disordered" evidence="1">
    <location>
        <begin position="194"/>
        <end position="303"/>
    </location>
</feature>
<organism evidence="2 3">
    <name type="scientific">Nicotiana attenuata</name>
    <name type="common">Coyote tobacco</name>
    <dbReference type="NCBI Taxonomy" id="49451"/>
    <lineage>
        <taxon>Eukaryota</taxon>
        <taxon>Viridiplantae</taxon>
        <taxon>Streptophyta</taxon>
        <taxon>Embryophyta</taxon>
        <taxon>Tracheophyta</taxon>
        <taxon>Spermatophyta</taxon>
        <taxon>Magnoliopsida</taxon>
        <taxon>eudicotyledons</taxon>
        <taxon>Gunneridae</taxon>
        <taxon>Pentapetalae</taxon>
        <taxon>asterids</taxon>
        <taxon>lamiids</taxon>
        <taxon>Solanales</taxon>
        <taxon>Solanaceae</taxon>
        <taxon>Nicotianoideae</taxon>
        <taxon>Nicotianeae</taxon>
        <taxon>Nicotiana</taxon>
    </lineage>
</organism>
<dbReference type="PANTHER" id="PTHR33233">
    <property type="entry name" value="ENDONUCLEASE/EXONUCLEASE/PHOSPHATASE"/>
    <property type="match status" value="1"/>
</dbReference>
<name>A0A314KV48_NICAT</name>
<dbReference type="Proteomes" id="UP000187609">
    <property type="component" value="Unassembled WGS sequence"/>
</dbReference>
<feature type="region of interest" description="Disordered" evidence="1">
    <location>
        <begin position="1"/>
        <end position="36"/>
    </location>
</feature>
<feature type="compositionally biased region" description="Basic and acidic residues" evidence="1">
    <location>
        <begin position="194"/>
        <end position="209"/>
    </location>
</feature>
<evidence type="ECO:0008006" key="4">
    <source>
        <dbReference type="Google" id="ProtNLM"/>
    </source>
</evidence>
<evidence type="ECO:0000313" key="2">
    <source>
        <dbReference type="EMBL" id="OIT33266.1"/>
    </source>
</evidence>
<sequence length="303" mass="34613">MARQRKKNTKAKESTVDEEDKAEDENTRLVTPETGIPQALDSVQLFHWMKGMGSAPTVIHGQERKKSEEPVAIQAQAAPIVKTPADPAPNETEMAKEARKLMLSNQKPNSEGAEINLAEVVKGNRSQRQGMQLEYYPPIVKDGVKMVRLNQIEVKEQIQKWQASLIGEQVLEYEWKPDFCDACFQIGKHEVNCEKAPSEKQKYREEKQNRQAGMKQQKKMQWKVKATVEQGGTAKVQEKAISQDKEMTNQGKEQQESHNSETQEETFQPQQRSKGKQQMKASNKKVLNGHEIEKLLMTNRYSH</sequence>
<dbReference type="AlphaFoldDB" id="A0A314KV48"/>
<keyword evidence="3" id="KW-1185">Reference proteome</keyword>
<dbReference type="EMBL" id="MJEQ01000912">
    <property type="protein sequence ID" value="OIT33266.1"/>
    <property type="molecule type" value="Genomic_DNA"/>
</dbReference>
<feature type="compositionally biased region" description="Basic and acidic residues" evidence="1">
    <location>
        <begin position="236"/>
        <end position="261"/>
    </location>
</feature>